<accession>A0A316GBZ2</accession>
<protein>
    <recommendedName>
        <fullName evidence="4">Transferrin-binding protein B C-lobe/N-lobe beta barrel domain-containing protein</fullName>
    </recommendedName>
</protein>
<feature type="chain" id="PRO_5016277352" description="Transferrin-binding protein B C-lobe/N-lobe beta barrel domain-containing protein" evidence="1">
    <location>
        <begin position="22"/>
        <end position="191"/>
    </location>
</feature>
<evidence type="ECO:0000313" key="2">
    <source>
        <dbReference type="EMBL" id="PWK57516.1"/>
    </source>
</evidence>
<comment type="caution">
    <text evidence="2">The sequence shown here is derived from an EMBL/GenBank/DDBJ whole genome shotgun (WGS) entry which is preliminary data.</text>
</comment>
<reference evidence="2 3" key="1">
    <citation type="submission" date="2018-05" db="EMBL/GenBank/DDBJ databases">
        <title>Genomic Encyclopedia of Type Strains, Phase IV (KMG-IV): sequencing the most valuable type-strain genomes for metagenomic binning, comparative biology and taxonomic classification.</title>
        <authorList>
            <person name="Goeker M."/>
        </authorList>
    </citation>
    <scope>NUCLEOTIDE SEQUENCE [LARGE SCALE GENOMIC DNA]</scope>
    <source>
        <strain evidence="2 3">DSM 103371</strain>
    </source>
</reference>
<sequence length="191" mass="19008">MKYLALAAPAILALAACGANSANFGGADTDFDELVNEAIALTDQVDLLDPTDTLDDFEGTASYNGVAVIADNFLTSDEGIIGDVAMSVNFDTATLSGNVDSFYSTPLDGELPEATGTGVAVPGALTLAATGLDTAFLMDVDGNITLGGVGQTVTGSLPSGFLGDTGQLIIGAGTLDGSVSSPEMVLSASSD</sequence>
<dbReference type="RefSeq" id="WP_109758122.1">
    <property type="nucleotide sequence ID" value="NZ_CP034588.1"/>
</dbReference>
<keyword evidence="1" id="KW-0732">Signal</keyword>
<keyword evidence="3" id="KW-1185">Reference proteome</keyword>
<gene>
    <name evidence="2" type="ORF">C8D95_102159</name>
</gene>
<evidence type="ECO:0000313" key="3">
    <source>
        <dbReference type="Proteomes" id="UP000245390"/>
    </source>
</evidence>
<dbReference type="Proteomes" id="UP000245390">
    <property type="component" value="Unassembled WGS sequence"/>
</dbReference>
<dbReference type="KEGG" id="salo:EF888_13370"/>
<evidence type="ECO:0008006" key="4">
    <source>
        <dbReference type="Google" id="ProtNLM"/>
    </source>
</evidence>
<dbReference type="Gene3D" id="2.40.160.90">
    <property type="match status" value="1"/>
</dbReference>
<name>A0A316GBZ2_9RHOB</name>
<proteinExistence type="predicted"/>
<dbReference type="PROSITE" id="PS51257">
    <property type="entry name" value="PROKAR_LIPOPROTEIN"/>
    <property type="match status" value="1"/>
</dbReference>
<evidence type="ECO:0000256" key="1">
    <source>
        <dbReference type="SAM" id="SignalP"/>
    </source>
</evidence>
<dbReference type="EMBL" id="QGGV01000002">
    <property type="protein sequence ID" value="PWK57516.1"/>
    <property type="molecule type" value="Genomic_DNA"/>
</dbReference>
<feature type="signal peptide" evidence="1">
    <location>
        <begin position="1"/>
        <end position="21"/>
    </location>
</feature>
<dbReference type="AlphaFoldDB" id="A0A316GBZ2"/>
<organism evidence="2 3">
    <name type="scientific">Silicimonas algicola</name>
    <dbReference type="NCBI Taxonomy" id="1826607"/>
    <lineage>
        <taxon>Bacteria</taxon>
        <taxon>Pseudomonadati</taxon>
        <taxon>Pseudomonadota</taxon>
        <taxon>Alphaproteobacteria</taxon>
        <taxon>Rhodobacterales</taxon>
        <taxon>Paracoccaceae</taxon>
    </lineage>
</organism>